<feature type="compositionally biased region" description="Basic residues" evidence="1">
    <location>
        <begin position="9"/>
        <end position="20"/>
    </location>
</feature>
<gene>
    <name evidence="2" type="ORF">CTI12_AA204470</name>
</gene>
<evidence type="ECO:0000313" key="3">
    <source>
        <dbReference type="Proteomes" id="UP000245207"/>
    </source>
</evidence>
<proteinExistence type="predicted"/>
<organism evidence="2 3">
    <name type="scientific">Artemisia annua</name>
    <name type="common">Sweet wormwood</name>
    <dbReference type="NCBI Taxonomy" id="35608"/>
    <lineage>
        <taxon>Eukaryota</taxon>
        <taxon>Viridiplantae</taxon>
        <taxon>Streptophyta</taxon>
        <taxon>Embryophyta</taxon>
        <taxon>Tracheophyta</taxon>
        <taxon>Spermatophyta</taxon>
        <taxon>Magnoliopsida</taxon>
        <taxon>eudicotyledons</taxon>
        <taxon>Gunneridae</taxon>
        <taxon>Pentapetalae</taxon>
        <taxon>asterids</taxon>
        <taxon>campanulids</taxon>
        <taxon>Asterales</taxon>
        <taxon>Asteraceae</taxon>
        <taxon>Asteroideae</taxon>
        <taxon>Anthemideae</taxon>
        <taxon>Artemisiinae</taxon>
        <taxon>Artemisia</taxon>
    </lineage>
</organism>
<evidence type="ECO:0000313" key="2">
    <source>
        <dbReference type="EMBL" id="PWA79671.1"/>
    </source>
</evidence>
<evidence type="ECO:0000256" key="1">
    <source>
        <dbReference type="SAM" id="MobiDB-lite"/>
    </source>
</evidence>
<dbReference type="EMBL" id="PKPP01001825">
    <property type="protein sequence ID" value="PWA79671.1"/>
    <property type="molecule type" value="Genomic_DNA"/>
</dbReference>
<dbReference type="Pfam" id="PF08524">
    <property type="entry name" value="rRNA_processing"/>
    <property type="match status" value="1"/>
</dbReference>
<feature type="compositionally biased region" description="Basic and acidic residues" evidence="1">
    <location>
        <begin position="137"/>
        <end position="157"/>
    </location>
</feature>
<protein>
    <submittedName>
        <fullName evidence="2">rRNA processing protein</fullName>
    </submittedName>
</protein>
<dbReference type="AlphaFoldDB" id="A0A2U1P1N8"/>
<accession>A0A2U1P1N8</accession>
<dbReference type="Proteomes" id="UP000245207">
    <property type="component" value="Unassembled WGS sequence"/>
</dbReference>
<reference evidence="2 3" key="1">
    <citation type="journal article" date="2018" name="Mol. Plant">
        <title>The genome of Artemisia annua provides insight into the evolution of Asteraceae family and artemisinin biosynthesis.</title>
        <authorList>
            <person name="Shen Q."/>
            <person name="Zhang L."/>
            <person name="Liao Z."/>
            <person name="Wang S."/>
            <person name="Yan T."/>
            <person name="Shi P."/>
            <person name="Liu M."/>
            <person name="Fu X."/>
            <person name="Pan Q."/>
            <person name="Wang Y."/>
            <person name="Lv Z."/>
            <person name="Lu X."/>
            <person name="Zhang F."/>
            <person name="Jiang W."/>
            <person name="Ma Y."/>
            <person name="Chen M."/>
            <person name="Hao X."/>
            <person name="Li L."/>
            <person name="Tang Y."/>
            <person name="Lv G."/>
            <person name="Zhou Y."/>
            <person name="Sun X."/>
            <person name="Brodelius P.E."/>
            <person name="Rose J.K.C."/>
            <person name="Tang K."/>
        </authorList>
    </citation>
    <scope>NUCLEOTIDE SEQUENCE [LARGE SCALE GENOMIC DNA]</scope>
    <source>
        <strain evidence="3">cv. Huhao1</strain>
        <tissue evidence="2">Leaf</tissue>
    </source>
</reference>
<dbReference type="PANTHER" id="PTHR15657">
    <property type="entry name" value="THYROID TRANSCRIPTION FACTOR 1-ASSOCIATED PROTEIN 26"/>
    <property type="match status" value="1"/>
</dbReference>
<feature type="region of interest" description="Disordered" evidence="1">
    <location>
        <begin position="1"/>
        <end position="30"/>
    </location>
</feature>
<sequence length="183" mass="21222">MKDNENNKKNKKVNKFKNNKTRLGGKSGGLSLHAFANAKSKNDGYNPALIKKQREFYKNAKYVNKYKKIQKQPDQGEGSSQATKSIEGRSENRENGETSQRKQKNGKKIAYSLNEIYNKKREEDDKARKEKEAIIQAKKEVIDKSQARRKAQRENMFKRTRSGQPVMKYRIEHLLQTIQGSNK</sequence>
<comment type="caution">
    <text evidence="2">The sequence shown here is derived from an EMBL/GenBank/DDBJ whole genome shotgun (WGS) entry which is preliminary data.</text>
</comment>
<keyword evidence="3" id="KW-1185">Reference proteome</keyword>
<dbReference type="PANTHER" id="PTHR15657:SF1">
    <property type="entry name" value="THYROID TRANSCRIPTION FACTOR 1-ASSOCIATED PROTEIN 26"/>
    <property type="match status" value="1"/>
</dbReference>
<feature type="region of interest" description="Disordered" evidence="1">
    <location>
        <begin position="137"/>
        <end position="165"/>
    </location>
</feature>
<name>A0A2U1P1N8_ARTAN</name>
<dbReference type="InterPro" id="IPR013730">
    <property type="entry name" value="Fyv7/TAP26"/>
</dbReference>
<dbReference type="STRING" id="35608.A0A2U1P1N8"/>
<feature type="region of interest" description="Disordered" evidence="1">
    <location>
        <begin position="67"/>
        <end position="110"/>
    </location>
</feature>
<dbReference type="OrthoDB" id="1928808at2759"/>
<dbReference type="GO" id="GO:0005634">
    <property type="term" value="C:nucleus"/>
    <property type="evidence" value="ECO:0007669"/>
    <property type="project" value="TreeGrafter"/>
</dbReference>
<feature type="compositionally biased region" description="Basic and acidic residues" evidence="1">
    <location>
        <begin position="86"/>
        <end position="100"/>
    </location>
</feature>